<dbReference type="AlphaFoldDB" id="A0A6U0KQ74"/>
<gene>
    <name evidence="2" type="ORF">PCOS0759_LOCUS4564</name>
    <name evidence="3" type="ORF">PCOS0759_LOCUS4565</name>
</gene>
<feature type="compositionally biased region" description="Polar residues" evidence="1">
    <location>
        <begin position="89"/>
        <end position="110"/>
    </location>
</feature>
<dbReference type="EMBL" id="HBGD01005501">
    <property type="protein sequence ID" value="CAD9081324.1"/>
    <property type="molecule type" value="Transcribed_RNA"/>
</dbReference>
<feature type="region of interest" description="Disordered" evidence="1">
    <location>
        <begin position="89"/>
        <end position="128"/>
    </location>
</feature>
<feature type="region of interest" description="Disordered" evidence="1">
    <location>
        <begin position="148"/>
        <end position="167"/>
    </location>
</feature>
<dbReference type="EMBL" id="HBGD01005502">
    <property type="protein sequence ID" value="CAD9081325.1"/>
    <property type="molecule type" value="Transcribed_RNA"/>
</dbReference>
<protein>
    <submittedName>
        <fullName evidence="2">Uncharacterized protein</fullName>
    </submittedName>
</protein>
<sequence>MFASFPHSFTSPTSTSHLCIHKCANLHPNKCTVRFQLFGHCRYPMHRSDIYSSSYVHRYFSTKLNGWSRFSGCDSVFVRETPKGDCFSAMTQRRGYSNGNNEADWSNGTRNAGAKTDSDHPAPKSQQTLGSKITQGLLRQKIFNSQANTFSDSAQSDSEPSPHNNTDEFSLLDLLESQKTITRQLEQLSERYNIQSMASLKRVHNERKLNILQGKIYHLEETGSNAKRISMWLGECVRLSRENRDFSMALLYVDRLLEKHMKRDGPTSHAVGRARLERARILALLQDWTGCLTEIIQVLSYSSMDGEEVISRDRFTCLLLGEMASRQMPPSFHIPWAPRFDLTDPTVNPRDNPEIVEPAEDGIMYLPPLDQWYNIILDHFKFTAKELGFQQYKPYVLQNAAWLISRRCANLNNQPETLFDQLPESAYVDIVDKEQPPSEETVKDISHSIKYNQGILQYFQKRKAGSSLLGDIEYNIALSNFRIGQAQESIDACQRAIRFYNQAQSAELDLARACHLLALSLKTFDLAQALHLVKSSLDLVENVDQTRSIEYLQFLYTYFVLVHKMKSDARSEEKNSELYKERLQRATLAMAQIDAHSIADYFIKIPISLYDWSDFTAQPKLIVEKFAGLWEEIGHVPRTSRESDDE</sequence>
<proteinExistence type="predicted"/>
<organism evidence="2">
    <name type="scientific">Percolomonas cosmopolitus</name>
    <dbReference type="NCBI Taxonomy" id="63605"/>
    <lineage>
        <taxon>Eukaryota</taxon>
        <taxon>Discoba</taxon>
        <taxon>Heterolobosea</taxon>
        <taxon>Tetramitia</taxon>
        <taxon>Eutetramitia</taxon>
        <taxon>Percolomonadidae</taxon>
        <taxon>Percolomonas</taxon>
    </lineage>
</organism>
<evidence type="ECO:0000313" key="3">
    <source>
        <dbReference type="EMBL" id="CAD9081325.1"/>
    </source>
</evidence>
<reference evidence="2" key="1">
    <citation type="submission" date="2021-01" db="EMBL/GenBank/DDBJ databases">
        <authorList>
            <person name="Corre E."/>
            <person name="Pelletier E."/>
            <person name="Niang G."/>
            <person name="Scheremetjew M."/>
            <person name="Finn R."/>
            <person name="Kale V."/>
            <person name="Holt S."/>
            <person name="Cochrane G."/>
            <person name="Meng A."/>
            <person name="Brown T."/>
            <person name="Cohen L."/>
        </authorList>
    </citation>
    <scope>NUCLEOTIDE SEQUENCE</scope>
    <source>
        <strain evidence="2">WS</strain>
    </source>
</reference>
<accession>A0A6U0KQ74</accession>
<evidence type="ECO:0000313" key="2">
    <source>
        <dbReference type="EMBL" id="CAD9081324.1"/>
    </source>
</evidence>
<name>A0A6U0KQ74_9EUKA</name>
<evidence type="ECO:0000256" key="1">
    <source>
        <dbReference type="SAM" id="MobiDB-lite"/>
    </source>
</evidence>